<name>G0V0Y0_TRYCI</name>
<evidence type="ECO:0000313" key="2">
    <source>
        <dbReference type="EMBL" id="CCC95301.1"/>
    </source>
</evidence>
<feature type="repeat" description="RCC1" evidence="1">
    <location>
        <begin position="81"/>
        <end position="134"/>
    </location>
</feature>
<dbReference type="GO" id="GO:0005737">
    <property type="term" value="C:cytoplasm"/>
    <property type="evidence" value="ECO:0007669"/>
    <property type="project" value="TreeGrafter"/>
</dbReference>
<feature type="repeat" description="RCC1" evidence="1">
    <location>
        <begin position="21"/>
        <end position="81"/>
    </location>
</feature>
<dbReference type="PANTHER" id="PTHR45982:SF1">
    <property type="entry name" value="REGULATOR OF CHROMOSOME CONDENSATION"/>
    <property type="match status" value="1"/>
</dbReference>
<reference evidence="2" key="1">
    <citation type="journal article" date="2012" name="Proc. Natl. Acad. Sci. U.S.A.">
        <title>Antigenic diversity is generated by distinct evolutionary mechanisms in African trypanosome species.</title>
        <authorList>
            <person name="Jackson A.P."/>
            <person name="Berry A."/>
            <person name="Aslett M."/>
            <person name="Allison H.C."/>
            <person name="Burton P."/>
            <person name="Vavrova-Anderson J."/>
            <person name="Brown R."/>
            <person name="Browne H."/>
            <person name="Corton N."/>
            <person name="Hauser H."/>
            <person name="Gamble J."/>
            <person name="Gilderthorp R."/>
            <person name="Marcello L."/>
            <person name="McQuillan J."/>
            <person name="Otto T.D."/>
            <person name="Quail M.A."/>
            <person name="Sanders M.J."/>
            <person name="van Tonder A."/>
            <person name="Ginger M.L."/>
            <person name="Field M.C."/>
            <person name="Barry J.D."/>
            <person name="Hertz-Fowler C."/>
            <person name="Berriman M."/>
        </authorList>
    </citation>
    <scope>NUCLEOTIDE SEQUENCE</scope>
    <source>
        <strain evidence="2">IL3000</strain>
    </source>
</reference>
<dbReference type="SUPFAM" id="SSF50985">
    <property type="entry name" value="RCC1/BLIP-II"/>
    <property type="match status" value="1"/>
</dbReference>
<dbReference type="PROSITE" id="PS50012">
    <property type="entry name" value="RCC1_3"/>
    <property type="match status" value="2"/>
</dbReference>
<dbReference type="AlphaFoldDB" id="G0V0Y0"/>
<gene>
    <name evidence="2" type="ORF">TCIL3000_11_7340</name>
</gene>
<dbReference type="VEuPathDB" id="TriTrypDB:TcIL3000.11.7340"/>
<dbReference type="GO" id="GO:0005085">
    <property type="term" value="F:guanyl-nucleotide exchange factor activity"/>
    <property type="evidence" value="ECO:0007669"/>
    <property type="project" value="TreeGrafter"/>
</dbReference>
<dbReference type="InterPro" id="IPR000408">
    <property type="entry name" value="Reg_chr_condens"/>
</dbReference>
<dbReference type="Gene3D" id="2.130.10.30">
    <property type="entry name" value="Regulator of chromosome condensation 1/beta-lactamase-inhibitor protein II"/>
    <property type="match status" value="2"/>
</dbReference>
<accession>G0V0Y0</accession>
<dbReference type="PANTHER" id="PTHR45982">
    <property type="entry name" value="REGULATOR OF CHROMOSOME CONDENSATION"/>
    <property type="match status" value="1"/>
</dbReference>
<dbReference type="InterPro" id="IPR051553">
    <property type="entry name" value="Ran_GTPase-activating"/>
</dbReference>
<protein>
    <submittedName>
        <fullName evidence="2">Uncharacterized protein TCIL3000_11_7340</fullName>
    </submittedName>
</protein>
<organism evidence="2">
    <name type="scientific">Trypanosoma congolense (strain IL3000)</name>
    <dbReference type="NCBI Taxonomy" id="1068625"/>
    <lineage>
        <taxon>Eukaryota</taxon>
        <taxon>Discoba</taxon>
        <taxon>Euglenozoa</taxon>
        <taxon>Kinetoplastea</taxon>
        <taxon>Metakinetoplastina</taxon>
        <taxon>Trypanosomatida</taxon>
        <taxon>Trypanosomatidae</taxon>
        <taxon>Trypanosoma</taxon>
        <taxon>Nannomonas</taxon>
    </lineage>
</organism>
<dbReference type="EMBL" id="HE575324">
    <property type="protein sequence ID" value="CCC95301.1"/>
    <property type="molecule type" value="Genomic_DNA"/>
</dbReference>
<dbReference type="InterPro" id="IPR009091">
    <property type="entry name" value="RCC1/BLIP-II"/>
</dbReference>
<evidence type="ECO:0000256" key="1">
    <source>
        <dbReference type="PROSITE-ProRule" id="PRU00235"/>
    </source>
</evidence>
<dbReference type="Pfam" id="PF00415">
    <property type="entry name" value="RCC1"/>
    <property type="match status" value="1"/>
</dbReference>
<proteinExistence type="predicted"/>
<sequence>MENAQDVGKTSQESDTDTNSTVIAVCGCGHDGRLGIGSNESQSRVVVVPFFLGTTDGDGRPLGSIRAARVGGYHNFVITTEGVYGWGLNEDGQLGLGRGSSSCISVPTRIPFLDGKCIKDIACGAHHTFAWTSDGLYACGRNEDGQLGLPSRGAYFSFTMVLSNSQANVGADDGGSEVSQGACSLIKHGQLTHVSCGTHHTLLAFRDVAVLMDENVTGDNIVKFSVLVAAAGKGDFGELGYDGDAWSILQSKAKTMQTALESAARRNQNGFPENGTAPELVNDVQKHWKPLKQRRAPFSSDRFQPVGLSVLLPCHNSDESAIPYEVVSLNAMHLHSAIALRELHTTEGSSSSSCDTRTFHWGCYYCGDVEDDASSVPREEERGTTLHAGNEIIFRYRKAPSSEAVLEVKGDGVLGLGEEDSRAKTWVPLPLPPGVGAVDSVRTVVGRDHFLIQLSDSVVVGFGDNMHGQLAAGSVKDSLLTPSVVIRNGNELMVPVGTSGVDFSVRWRVERVADVVWRAAFSLCVGGQTLYRQHIL</sequence>